<dbReference type="AlphaFoldDB" id="A0AAD5PD33"/>
<comment type="caution">
    <text evidence="1">The sequence shown here is derived from an EMBL/GenBank/DDBJ whole genome shotgun (WGS) entry which is preliminary data.</text>
</comment>
<reference evidence="1" key="2">
    <citation type="submission" date="2023-02" db="EMBL/GenBank/DDBJ databases">
        <authorList>
            <consortium name="DOE Joint Genome Institute"/>
            <person name="Mondo S.J."/>
            <person name="Chang Y."/>
            <person name="Wang Y."/>
            <person name="Ahrendt S."/>
            <person name="Andreopoulos W."/>
            <person name="Barry K."/>
            <person name="Beard J."/>
            <person name="Benny G.L."/>
            <person name="Blankenship S."/>
            <person name="Bonito G."/>
            <person name="Cuomo C."/>
            <person name="Desiro A."/>
            <person name="Gervers K.A."/>
            <person name="Hundley H."/>
            <person name="Kuo A."/>
            <person name="LaButti K."/>
            <person name="Lang B.F."/>
            <person name="Lipzen A."/>
            <person name="O'Donnell K."/>
            <person name="Pangilinan J."/>
            <person name="Reynolds N."/>
            <person name="Sandor L."/>
            <person name="Smith M.W."/>
            <person name="Tsang A."/>
            <person name="Grigoriev I.V."/>
            <person name="Stajich J.E."/>
            <person name="Spatafora J.W."/>
        </authorList>
    </citation>
    <scope>NUCLEOTIDE SEQUENCE</scope>
    <source>
        <strain evidence="1">RSA 2281</strain>
    </source>
</reference>
<proteinExistence type="predicted"/>
<name>A0AAD5PD33_9FUNG</name>
<dbReference type="EMBL" id="JAIXMP010000016">
    <property type="protein sequence ID" value="KAI9260720.1"/>
    <property type="molecule type" value="Genomic_DNA"/>
</dbReference>
<organism evidence="1 2">
    <name type="scientific">Phascolomyces articulosus</name>
    <dbReference type="NCBI Taxonomy" id="60185"/>
    <lineage>
        <taxon>Eukaryota</taxon>
        <taxon>Fungi</taxon>
        <taxon>Fungi incertae sedis</taxon>
        <taxon>Mucoromycota</taxon>
        <taxon>Mucoromycotina</taxon>
        <taxon>Mucoromycetes</taxon>
        <taxon>Mucorales</taxon>
        <taxon>Lichtheimiaceae</taxon>
        <taxon>Phascolomyces</taxon>
    </lineage>
</organism>
<keyword evidence="2" id="KW-1185">Reference proteome</keyword>
<protein>
    <submittedName>
        <fullName evidence="1">Uncharacterized protein</fullName>
    </submittedName>
</protein>
<gene>
    <name evidence="1" type="ORF">BDA99DRAFT_572765</name>
</gene>
<sequence length="287" mass="33863">MEHDLCDQADFLNIHQWTSLFLFTMQKMTTFSISNYHASEALQVHLSGILQCFPALQSLTIKKTTIKPGLLILDSFVRAITELKQLTRFEFHSLNFLQYYPCEVSNDICFRYKEYGSFKELLWQFRHFDEMMENDNTTTMSTCMDEIIFHEFFNQQRRRRMNNHDFNNWNKRREESDSELYCLNIVNCRGFNGSALLLVLGMTSLQELCIELCDTLLDKIPDSMIKIFTENIGEMLPLNMMLTDKAIRNMVLHAKKLKTVILKHVEIPSQYSIEMLKNHVEHFSIIP</sequence>
<evidence type="ECO:0000313" key="2">
    <source>
        <dbReference type="Proteomes" id="UP001209540"/>
    </source>
</evidence>
<reference evidence="1" key="1">
    <citation type="journal article" date="2022" name="IScience">
        <title>Evolution of zygomycete secretomes and the origins of terrestrial fungal ecologies.</title>
        <authorList>
            <person name="Chang Y."/>
            <person name="Wang Y."/>
            <person name="Mondo S."/>
            <person name="Ahrendt S."/>
            <person name="Andreopoulos W."/>
            <person name="Barry K."/>
            <person name="Beard J."/>
            <person name="Benny G.L."/>
            <person name="Blankenship S."/>
            <person name="Bonito G."/>
            <person name="Cuomo C."/>
            <person name="Desiro A."/>
            <person name="Gervers K.A."/>
            <person name="Hundley H."/>
            <person name="Kuo A."/>
            <person name="LaButti K."/>
            <person name="Lang B.F."/>
            <person name="Lipzen A."/>
            <person name="O'Donnell K."/>
            <person name="Pangilinan J."/>
            <person name="Reynolds N."/>
            <person name="Sandor L."/>
            <person name="Smith M.E."/>
            <person name="Tsang A."/>
            <person name="Grigoriev I.V."/>
            <person name="Stajich J.E."/>
            <person name="Spatafora J.W."/>
        </authorList>
    </citation>
    <scope>NUCLEOTIDE SEQUENCE</scope>
    <source>
        <strain evidence="1">RSA 2281</strain>
    </source>
</reference>
<evidence type="ECO:0000313" key="1">
    <source>
        <dbReference type="EMBL" id="KAI9260720.1"/>
    </source>
</evidence>
<accession>A0AAD5PD33</accession>
<dbReference type="Proteomes" id="UP001209540">
    <property type="component" value="Unassembled WGS sequence"/>
</dbReference>